<evidence type="ECO:0000313" key="8">
    <source>
        <dbReference type="Proteomes" id="UP000826656"/>
    </source>
</evidence>
<dbReference type="Pfam" id="PF25284">
    <property type="entry name" value="DUF7874"/>
    <property type="match status" value="1"/>
</dbReference>
<keyword evidence="4" id="KW-0067">ATP-binding</keyword>
<organism evidence="7 8">
    <name type="scientific">Solanum tuberosum</name>
    <name type="common">Potato</name>
    <dbReference type="NCBI Taxonomy" id="4113"/>
    <lineage>
        <taxon>Eukaryota</taxon>
        <taxon>Viridiplantae</taxon>
        <taxon>Streptophyta</taxon>
        <taxon>Embryophyta</taxon>
        <taxon>Tracheophyta</taxon>
        <taxon>Spermatophyta</taxon>
        <taxon>Magnoliopsida</taxon>
        <taxon>eudicotyledons</taxon>
        <taxon>Gunneridae</taxon>
        <taxon>Pentapetalae</taxon>
        <taxon>asterids</taxon>
        <taxon>lamiids</taxon>
        <taxon>Solanales</taxon>
        <taxon>Solanaceae</taxon>
        <taxon>Solanoideae</taxon>
        <taxon>Solaneae</taxon>
        <taxon>Solanum</taxon>
    </lineage>
</organism>
<evidence type="ECO:0000259" key="6">
    <source>
        <dbReference type="PROSITE" id="PS51455"/>
    </source>
</evidence>
<feature type="compositionally biased region" description="Polar residues" evidence="5">
    <location>
        <begin position="784"/>
        <end position="801"/>
    </location>
</feature>
<proteinExistence type="predicted"/>
<dbReference type="SUPFAM" id="SSF82185">
    <property type="entry name" value="Histone H3 K4-specific methyltransferase SET7/9 N-terminal domain"/>
    <property type="match status" value="2"/>
</dbReference>
<keyword evidence="8" id="KW-1185">Reference proteome</keyword>
<keyword evidence="4" id="KW-0808">Transferase</keyword>
<gene>
    <name evidence="7" type="ORF">KY290_006314</name>
</gene>
<dbReference type="SMART" id="SM00698">
    <property type="entry name" value="MORN"/>
    <property type="match status" value="7"/>
</dbReference>
<dbReference type="PANTHER" id="PTHR23086">
    <property type="entry name" value="PHOSPHATIDYLINOSITOL-4-PHOSPHATE 5-KINASE"/>
    <property type="match status" value="1"/>
</dbReference>
<dbReference type="SUPFAM" id="SSF56104">
    <property type="entry name" value="SAICAR synthase-like"/>
    <property type="match status" value="1"/>
</dbReference>
<evidence type="ECO:0000256" key="1">
    <source>
        <dbReference type="ARBA" id="ARBA00012172"/>
    </source>
</evidence>
<dbReference type="CDD" id="cd17302">
    <property type="entry name" value="PIPKc_AtPIP5K_like"/>
    <property type="match status" value="1"/>
</dbReference>
<dbReference type="InterPro" id="IPR023610">
    <property type="entry name" value="PInositol-4/5-P-5/4-kinase"/>
</dbReference>
<evidence type="ECO:0000256" key="5">
    <source>
        <dbReference type="SAM" id="MobiDB-lite"/>
    </source>
</evidence>
<dbReference type="SMART" id="SM00330">
    <property type="entry name" value="PIPKc"/>
    <property type="match status" value="1"/>
</dbReference>
<dbReference type="Gene3D" id="3.30.800.10">
    <property type="entry name" value="Phosphatidylinositol Phosphate Kinase II Beta"/>
    <property type="match status" value="1"/>
</dbReference>
<evidence type="ECO:0000256" key="2">
    <source>
        <dbReference type="ARBA" id="ARBA00022737"/>
    </source>
</evidence>
<dbReference type="Pfam" id="PF02493">
    <property type="entry name" value="MORN"/>
    <property type="match status" value="7"/>
</dbReference>
<evidence type="ECO:0000256" key="3">
    <source>
        <dbReference type="ARBA" id="ARBA00022777"/>
    </source>
</evidence>
<evidence type="ECO:0000313" key="7">
    <source>
        <dbReference type="EMBL" id="KAH0779887.1"/>
    </source>
</evidence>
<dbReference type="Pfam" id="PF01504">
    <property type="entry name" value="PIP5K"/>
    <property type="match status" value="1"/>
</dbReference>
<comment type="caution">
    <text evidence="7">The sequence shown here is derived from an EMBL/GenBank/DDBJ whole genome shotgun (WGS) entry which is preliminary data.</text>
</comment>
<dbReference type="Gene3D" id="3.30.810.10">
    <property type="entry name" value="2-Layer Sandwich"/>
    <property type="match status" value="1"/>
</dbReference>
<dbReference type="InterPro" id="IPR003409">
    <property type="entry name" value="MORN"/>
</dbReference>
<dbReference type="InterPro" id="IPR027484">
    <property type="entry name" value="PInositol-4-P-5-kinase_N"/>
</dbReference>
<feature type="domain" description="PIPK" evidence="6">
    <location>
        <begin position="519"/>
        <end position="913"/>
    </location>
</feature>
<dbReference type="EC" id="2.7.1.68" evidence="1"/>
<dbReference type="PROSITE" id="PS51455">
    <property type="entry name" value="PIPK"/>
    <property type="match status" value="1"/>
</dbReference>
<dbReference type="EMBL" id="JAIVGD010000002">
    <property type="protein sequence ID" value="KAH0779887.1"/>
    <property type="molecule type" value="Genomic_DNA"/>
</dbReference>
<protein>
    <recommendedName>
        <fullName evidence="1">1-phosphatidylinositol-4-phosphate 5-kinase</fullName>
        <ecNumber evidence="1">2.7.1.68</ecNumber>
    </recommendedName>
</protein>
<dbReference type="InterPro" id="IPR057196">
    <property type="entry name" value="DUF7874"/>
</dbReference>
<reference evidence="7 8" key="1">
    <citation type="journal article" date="2021" name="bioRxiv">
        <title>Chromosome-scale and haplotype-resolved genome assembly of a tetraploid potato cultivar.</title>
        <authorList>
            <person name="Sun H."/>
            <person name="Jiao W.-B."/>
            <person name="Krause K."/>
            <person name="Campoy J.A."/>
            <person name="Goel M."/>
            <person name="Folz-Donahue K."/>
            <person name="Kukat C."/>
            <person name="Huettel B."/>
            <person name="Schneeberger K."/>
        </authorList>
    </citation>
    <scope>NUCLEOTIDE SEQUENCE [LARGE SCALE GENOMIC DNA]</scope>
    <source>
        <strain evidence="7">SolTubOtavaFocal</strain>
        <tissue evidence="7">Leaves</tissue>
    </source>
</reference>
<dbReference type="Proteomes" id="UP000826656">
    <property type="component" value="Unassembled WGS sequence"/>
</dbReference>
<sequence>MVFKKIGEGVLHVMSEAINILGLPFQGRDEEIEEEIIELCYDKYFRTTMADFYHSICDAVEEINRRKGRTQFKIPSTAAIKRVYLKHSVKGKKMTKEKFGLCMHELYGESGITGFGAKETLYYLFGVPATALFIKNRIKPQSISDNDFIPDMRAWEATIRITQAATRKRANTIFCTQGSSSPTTEEENEEQDDHVYANGEIFHAERFLPNGDYYSGYWLDNFPHGQGKYWWTDGCMYVGDWFRGKTMGKGIFSWPSGAMYEGNFKTGFMDGDGTYTGPNGDTYRGCWIMNLKHGHGVKEYVNGDCYDGEWCRGLQEGQGRYNWKNGNYYVGEWKNGTIFGKGKMYWTNGNVYEGNWEDGFPKGNGTFKWTDGSFYVGNWSKDPNEQNGTFYPSTSLLQTGNLEWDPQQVFNVDLVECTICPPEKVPILPSQKKLALWRSSKAVDSNIKPRRMSLDGRIDAPPVDREFGRIRLSDVGGTSASTSYYLDDSIVGLQDPDGYLRGSPIRIPKVVKRQGQTISKGHKNYELMLNLQLGIRVSVGRPGPPPSLDLKPSAFDPREKYWTRFPTEGSKITPPHPSCEFRWKDYCPKVFRALRMLFKVDAADYMISICGNDALRELCSPGKSGSFFYLTNDDRYMIKTMKKAETKVLLRMLSAYFNHVRAFENTLVTKYYGLHCVKLSGPAQKKVRFVIMGNLFCTNYSIHRRFDLKGSTFGRMTDKPESEIEATTTLKDLDLNFIFRLQKTWFQEFRRQVDRDCEFMEQEGVMDYSLLVGIHFREADSTEDQTSSGSGTPIDNGGSENETFARVSRADMDQLLLDQEGWASIKLGINMPARVERTERKATEAETQLIGDPTGELYDVILFFGVIDILQDYDITKKLEHAYKSMQCDPNSISAVDPKAYSRRFRDYIFKVFIEDN</sequence>
<evidence type="ECO:0000256" key="4">
    <source>
        <dbReference type="PROSITE-ProRule" id="PRU00781"/>
    </source>
</evidence>
<accession>A0ABQ7WGL3</accession>
<keyword evidence="2" id="KW-0677">Repeat</keyword>
<keyword evidence="3 4" id="KW-0418">Kinase</keyword>
<dbReference type="PANTHER" id="PTHR23086:SF112">
    <property type="entry name" value="PHOSPHATIDYLINOSITOL 4-PHOSPHATE 5-KINASE"/>
    <property type="match status" value="1"/>
</dbReference>
<dbReference type="InterPro" id="IPR002498">
    <property type="entry name" value="PInositol-4-P-4/5-kinase_core"/>
</dbReference>
<keyword evidence="4" id="KW-0547">Nucleotide-binding</keyword>
<name>A0ABQ7WGL3_SOLTU</name>
<dbReference type="InterPro" id="IPR027483">
    <property type="entry name" value="PInositol-4-P-4/5-kinase_C_sf"/>
</dbReference>
<dbReference type="Gene3D" id="2.20.110.10">
    <property type="entry name" value="Histone H3 K4-specific methyltransferase SET7/9 N-terminal domain"/>
    <property type="match status" value="3"/>
</dbReference>
<feature type="region of interest" description="Disordered" evidence="5">
    <location>
        <begin position="780"/>
        <end position="801"/>
    </location>
</feature>